<evidence type="ECO:0000259" key="1">
    <source>
        <dbReference type="Pfam" id="PF10615"/>
    </source>
</evidence>
<evidence type="ECO:0000313" key="2">
    <source>
        <dbReference type="EMBL" id="KAI5962884.1"/>
    </source>
</evidence>
<accession>A0AAD5BH60</accession>
<reference evidence="2 3" key="1">
    <citation type="journal article" date="2022" name="DNA Res.">
        <title>Genome analysis of five recently described species of the CUG-Ser clade uncovers Candida theae as a new hybrid lineage with pathogenic potential in the Candida parapsilosis species complex.</title>
        <authorList>
            <person name="Mixao V."/>
            <person name="Del Olmo V."/>
            <person name="Hegedusova E."/>
            <person name="Saus E."/>
            <person name="Pryszcz L."/>
            <person name="Cillingova A."/>
            <person name="Nosek J."/>
            <person name="Gabaldon T."/>
        </authorList>
    </citation>
    <scope>NUCLEOTIDE SEQUENCE [LARGE SCALE GENOMIC DNA]</scope>
    <source>
        <strain evidence="2 3">CBS 12239</strain>
    </source>
</reference>
<keyword evidence="3" id="KW-1185">Reference proteome</keyword>
<dbReference type="RefSeq" id="XP_051610137.1">
    <property type="nucleotide sequence ID" value="XM_051750517.1"/>
</dbReference>
<dbReference type="PANTHER" id="PTHR37783">
    <property type="entry name" value="MEMBRANE PROTEIN, PUTATIVE (AFU_ORTHOLOGUE AFUA_1G04315)-RELATED"/>
    <property type="match status" value="1"/>
</dbReference>
<dbReference type="EMBL" id="JAIHNG010000064">
    <property type="protein sequence ID" value="KAI5962884.1"/>
    <property type="molecule type" value="Genomic_DNA"/>
</dbReference>
<dbReference type="InterPro" id="IPR019595">
    <property type="entry name" value="DUF2470"/>
</dbReference>
<dbReference type="Pfam" id="PF10615">
    <property type="entry name" value="DUF2470"/>
    <property type="match status" value="1"/>
</dbReference>
<dbReference type="Gene3D" id="3.20.180.10">
    <property type="entry name" value="PNP-oxidase-like"/>
    <property type="match status" value="1"/>
</dbReference>
<protein>
    <recommendedName>
        <fullName evidence="1">DUF2470 domain-containing protein</fullName>
    </recommendedName>
</protein>
<dbReference type="AlphaFoldDB" id="A0AAD5BH60"/>
<evidence type="ECO:0000313" key="3">
    <source>
        <dbReference type="Proteomes" id="UP001204833"/>
    </source>
</evidence>
<dbReference type="PANTHER" id="PTHR37783:SF1">
    <property type="entry name" value="MEMBRANE PROTEIN, PUTATIVE (AFU_ORTHOLOGUE AFUA_1G04315)-RELATED"/>
    <property type="match status" value="1"/>
</dbReference>
<organism evidence="2 3">
    <name type="scientific">Candida theae</name>
    <dbReference type="NCBI Taxonomy" id="1198502"/>
    <lineage>
        <taxon>Eukaryota</taxon>
        <taxon>Fungi</taxon>
        <taxon>Dikarya</taxon>
        <taxon>Ascomycota</taxon>
        <taxon>Saccharomycotina</taxon>
        <taxon>Pichiomycetes</taxon>
        <taxon>Debaryomycetaceae</taxon>
        <taxon>Candida/Lodderomyces clade</taxon>
        <taxon>Candida</taxon>
    </lineage>
</organism>
<dbReference type="InterPro" id="IPR037119">
    <property type="entry name" value="Haem_oxidase_HugZ-like_sf"/>
</dbReference>
<proteinExistence type="predicted"/>
<sequence length="225" mass="25622">MSNPSASIISHMNNDHQLALRDYVVVYGSVDPRYLNEDSVEIKEVDTEKIVIAYDVINPSLTKTLTLKWNDTKEHENLRVKSYADIKSKLIAMAKYSAGQQGFVEKKLTKIFGPDAGSFPMYPIWAILLLNAYNPAILRGFASNTELIKKTIEHFPAVVSTIYSWTELHALRICIGLFIAHLGEVLFISRPFLKKHRAPFGTRLVYYFMNLVEGFPVLLRLKKNT</sequence>
<dbReference type="GeneID" id="76149382"/>
<comment type="caution">
    <text evidence="2">The sequence shown here is derived from an EMBL/GenBank/DDBJ whole genome shotgun (WGS) entry which is preliminary data.</text>
</comment>
<gene>
    <name evidence="2" type="ORF">KGF57_001323</name>
</gene>
<name>A0AAD5BH60_9ASCO</name>
<dbReference type="Proteomes" id="UP001204833">
    <property type="component" value="Unassembled WGS sequence"/>
</dbReference>
<feature type="domain" description="DUF2470" evidence="1">
    <location>
        <begin position="5"/>
        <end position="93"/>
    </location>
</feature>